<keyword evidence="4" id="KW-0812">Transmembrane</keyword>
<dbReference type="PANTHER" id="PTHR33365:SF11">
    <property type="entry name" value="TAT PATHWAY SIGNAL SEQUENCE"/>
    <property type="match status" value="1"/>
</dbReference>
<organism evidence="5 6">
    <name type="scientific">Gymnopus androsaceus JB14</name>
    <dbReference type="NCBI Taxonomy" id="1447944"/>
    <lineage>
        <taxon>Eukaryota</taxon>
        <taxon>Fungi</taxon>
        <taxon>Dikarya</taxon>
        <taxon>Basidiomycota</taxon>
        <taxon>Agaricomycotina</taxon>
        <taxon>Agaricomycetes</taxon>
        <taxon>Agaricomycetidae</taxon>
        <taxon>Agaricales</taxon>
        <taxon>Marasmiineae</taxon>
        <taxon>Omphalotaceae</taxon>
        <taxon>Gymnopus</taxon>
    </lineage>
</organism>
<feature type="transmembrane region" description="Helical" evidence="4">
    <location>
        <begin position="12"/>
        <end position="33"/>
    </location>
</feature>
<evidence type="ECO:0000256" key="3">
    <source>
        <dbReference type="ARBA" id="ARBA00035112"/>
    </source>
</evidence>
<accession>A0A6A4GSW5</accession>
<dbReference type="InterPro" id="IPR021765">
    <property type="entry name" value="UstYa-like"/>
</dbReference>
<evidence type="ECO:0000256" key="2">
    <source>
        <dbReference type="ARBA" id="ARBA00023002"/>
    </source>
</evidence>
<dbReference type="GO" id="GO:0043386">
    <property type="term" value="P:mycotoxin biosynthetic process"/>
    <property type="evidence" value="ECO:0007669"/>
    <property type="project" value="InterPro"/>
</dbReference>
<dbReference type="OrthoDB" id="3687641at2759"/>
<dbReference type="Proteomes" id="UP000799118">
    <property type="component" value="Unassembled WGS sequence"/>
</dbReference>
<dbReference type="PANTHER" id="PTHR33365">
    <property type="entry name" value="YALI0B05434P"/>
    <property type="match status" value="1"/>
</dbReference>
<evidence type="ECO:0000313" key="6">
    <source>
        <dbReference type="Proteomes" id="UP000799118"/>
    </source>
</evidence>
<name>A0A6A4GSW5_9AGAR</name>
<dbReference type="EMBL" id="ML769721">
    <property type="protein sequence ID" value="KAE9388889.1"/>
    <property type="molecule type" value="Genomic_DNA"/>
</dbReference>
<protein>
    <submittedName>
        <fullName evidence="5">Uncharacterized protein</fullName>
    </submittedName>
</protein>
<proteinExistence type="inferred from homology"/>
<keyword evidence="4" id="KW-0472">Membrane</keyword>
<keyword evidence="6" id="KW-1185">Reference proteome</keyword>
<reference evidence="5" key="1">
    <citation type="journal article" date="2019" name="Environ. Microbiol.">
        <title>Fungal ecological strategies reflected in gene transcription - a case study of two litter decomposers.</title>
        <authorList>
            <person name="Barbi F."/>
            <person name="Kohler A."/>
            <person name="Barry K."/>
            <person name="Baskaran P."/>
            <person name="Daum C."/>
            <person name="Fauchery L."/>
            <person name="Ihrmark K."/>
            <person name="Kuo A."/>
            <person name="LaButti K."/>
            <person name="Lipzen A."/>
            <person name="Morin E."/>
            <person name="Grigoriev I.V."/>
            <person name="Henrissat B."/>
            <person name="Lindahl B."/>
            <person name="Martin F."/>
        </authorList>
    </citation>
    <scope>NUCLEOTIDE SEQUENCE</scope>
    <source>
        <strain evidence="5">JB14</strain>
    </source>
</reference>
<dbReference type="Pfam" id="PF11807">
    <property type="entry name" value="UstYa"/>
    <property type="match status" value="1"/>
</dbReference>
<evidence type="ECO:0000256" key="1">
    <source>
        <dbReference type="ARBA" id="ARBA00004685"/>
    </source>
</evidence>
<evidence type="ECO:0000256" key="4">
    <source>
        <dbReference type="SAM" id="Phobius"/>
    </source>
</evidence>
<keyword evidence="2" id="KW-0560">Oxidoreductase</keyword>
<comment type="similarity">
    <text evidence="3">Belongs to the ustYa family.</text>
</comment>
<gene>
    <name evidence="5" type="ORF">BT96DRAFT_1025266</name>
</gene>
<evidence type="ECO:0000313" key="5">
    <source>
        <dbReference type="EMBL" id="KAE9388889.1"/>
    </source>
</evidence>
<dbReference type="GO" id="GO:0016491">
    <property type="term" value="F:oxidoreductase activity"/>
    <property type="evidence" value="ECO:0007669"/>
    <property type="project" value="UniProtKB-KW"/>
</dbReference>
<sequence length="226" mass="25971">MRLPTRTSFHAALLFALSVISVICSQILLRLVVESFDRQSLQRLTSMPEKMYAYGYDFPADLPLNLGDPVEIVVEESSHYSIMGPDAKTEWENHLPYSYGVVLLIGPHNRALYVTVAVIHQVHCIQRWRSELANEGSPDWHHTQHCLNYLREWILCQSDQTLEPGDFALRNFSTAREGATHICRDWRTVYDYMTEGGLKWKLWDHFIIANDVSMDNNGNGSKSTRS</sequence>
<dbReference type="AlphaFoldDB" id="A0A6A4GSW5"/>
<keyword evidence="4" id="KW-1133">Transmembrane helix</keyword>
<comment type="pathway">
    <text evidence="1">Mycotoxin biosynthesis.</text>
</comment>